<sequence length="687" mass="79403">MLVKIFSDKEAIPKYINLGRLHSFIHGILFSIFILGFFSNFFNVKAPRFLNVWIVIFVFYISLIRYVSLYVLYLVHSIVSLFNYPRRRFLEIRDFDDPYLCSFYLRERNWIDFFLTKGKKAKLAHKGRLLIRMIFSKTTFSVVLTIAIIIYMGCADPKMSAGQICITLFIGFCMIFVLSTRISFPFFWLRRIKGRKYTEGKLEEMYENIDIVAQKRILRYKLSTEKNECSLNQISSDAEDSISSNDDVDSECEEILSKIDEVDNNIRNMVVRQEVLKWHIEATTWGKRYKWLRWTSLILVILIFLTIIILVILGGTTAVTTFNKPSLYQKEKELETKYNITNKFSSSSNNNKNVSFRHPLSPICYLKPKGLTITEIIALTMLSDSPTPDYFTLLENLVYYQFLSHKNIIFENTSFWFDESFLSSMTLTRFRNDPKLSVFAIRGTSNFQDLIADAEIWFSSTVVNVMNAFFPFVSFYSDKTIELIGVVTNLPRYAFKQFTLVEEYKSRFTDLIYEYVYGDNANEESNLKIGNDDFFNSLKKMKSGRKKKSKKIPFHIDPDEDVIIIGHSLGGGLAKILSLVTGIQAVAISGPGIRIIGQFYQNKTVKNVKKTIVDIVPDQDLVAQVDMNIGTQIQVPCKSGLNCHDPSRLICQVSVICNTYQKHKEFCGLMFDKDTIDEMFEIGEVVT</sequence>
<dbReference type="InterPro" id="IPR029058">
    <property type="entry name" value="AB_hydrolase_fold"/>
</dbReference>
<protein>
    <recommendedName>
        <fullName evidence="4">Fungal lipase-like domain-containing protein</fullName>
    </recommendedName>
</protein>
<evidence type="ECO:0008006" key="4">
    <source>
        <dbReference type="Google" id="ProtNLM"/>
    </source>
</evidence>
<evidence type="ECO:0000313" key="3">
    <source>
        <dbReference type="Proteomes" id="UP001470230"/>
    </source>
</evidence>
<feature type="transmembrane region" description="Helical" evidence="1">
    <location>
        <begin position="164"/>
        <end position="189"/>
    </location>
</feature>
<comment type="caution">
    <text evidence="2">The sequence shown here is derived from an EMBL/GenBank/DDBJ whole genome shotgun (WGS) entry which is preliminary data.</text>
</comment>
<keyword evidence="1" id="KW-1133">Transmembrane helix</keyword>
<dbReference type="SUPFAM" id="SSF53474">
    <property type="entry name" value="alpha/beta-Hydrolases"/>
    <property type="match status" value="1"/>
</dbReference>
<name>A0ABR2L5L5_9EUKA</name>
<reference evidence="2 3" key="1">
    <citation type="submission" date="2024-04" db="EMBL/GenBank/DDBJ databases">
        <title>Tritrichomonas musculus Genome.</title>
        <authorList>
            <person name="Alves-Ferreira E."/>
            <person name="Grigg M."/>
            <person name="Lorenzi H."/>
            <person name="Galac M."/>
        </authorList>
    </citation>
    <scope>NUCLEOTIDE SEQUENCE [LARGE SCALE GENOMIC DNA]</scope>
    <source>
        <strain evidence="2 3">EAF2021</strain>
    </source>
</reference>
<keyword evidence="3" id="KW-1185">Reference proteome</keyword>
<dbReference type="Gene3D" id="3.40.50.1820">
    <property type="entry name" value="alpha/beta hydrolase"/>
    <property type="match status" value="1"/>
</dbReference>
<organism evidence="2 3">
    <name type="scientific">Tritrichomonas musculus</name>
    <dbReference type="NCBI Taxonomy" id="1915356"/>
    <lineage>
        <taxon>Eukaryota</taxon>
        <taxon>Metamonada</taxon>
        <taxon>Parabasalia</taxon>
        <taxon>Tritrichomonadida</taxon>
        <taxon>Tritrichomonadidae</taxon>
        <taxon>Tritrichomonas</taxon>
    </lineage>
</organism>
<gene>
    <name evidence="2" type="ORF">M9Y10_000622</name>
</gene>
<keyword evidence="1" id="KW-0472">Membrane</keyword>
<feature type="transmembrane region" description="Helical" evidence="1">
    <location>
        <begin position="54"/>
        <end position="84"/>
    </location>
</feature>
<accession>A0ABR2L5L5</accession>
<feature type="transmembrane region" description="Helical" evidence="1">
    <location>
        <begin position="297"/>
        <end position="319"/>
    </location>
</feature>
<evidence type="ECO:0000313" key="2">
    <source>
        <dbReference type="EMBL" id="KAK8898338.1"/>
    </source>
</evidence>
<evidence type="ECO:0000256" key="1">
    <source>
        <dbReference type="SAM" id="Phobius"/>
    </source>
</evidence>
<proteinExistence type="predicted"/>
<keyword evidence="1" id="KW-0812">Transmembrane</keyword>
<dbReference type="Proteomes" id="UP001470230">
    <property type="component" value="Unassembled WGS sequence"/>
</dbReference>
<feature type="transmembrane region" description="Helical" evidence="1">
    <location>
        <begin position="21"/>
        <end position="42"/>
    </location>
</feature>
<feature type="transmembrane region" description="Helical" evidence="1">
    <location>
        <begin position="129"/>
        <end position="152"/>
    </location>
</feature>
<dbReference type="EMBL" id="JAPFFF010000001">
    <property type="protein sequence ID" value="KAK8898338.1"/>
    <property type="molecule type" value="Genomic_DNA"/>
</dbReference>